<dbReference type="Proteomes" id="UP000240653">
    <property type="component" value="Unassembled WGS sequence"/>
</dbReference>
<name>A0A2P7SL34_9HYPH</name>
<sequence length="148" mass="16300">MPDPQEVEAAQSATIAEAPETKKKTRRPRKAKAEPKAPVRTSGAKAAEAPAGAVRIGRKVYSAKERAQLLGEIEQSISRGESIRSAVKRAGISEQTYYHWKKAAAPVSESNDLKDLLALEDENKRLKSLLAERLRKENAELRKKLGLD</sequence>
<dbReference type="GO" id="GO:0004803">
    <property type="term" value="F:transposase activity"/>
    <property type="evidence" value="ECO:0007669"/>
    <property type="project" value="InterPro"/>
</dbReference>
<keyword evidence="4" id="KW-1185">Reference proteome</keyword>
<gene>
    <name evidence="3" type="ORF">C7I85_04410</name>
</gene>
<dbReference type="AlphaFoldDB" id="A0A2P7SL34"/>
<proteinExistence type="predicted"/>
<dbReference type="Pfam" id="PF01527">
    <property type="entry name" value="HTH_Tnp_1"/>
    <property type="match status" value="1"/>
</dbReference>
<reference evidence="3 4" key="1">
    <citation type="submission" date="2018-03" db="EMBL/GenBank/DDBJ databases">
        <title>The draft genome of Mesorhizobium soli JCM 19897.</title>
        <authorList>
            <person name="Li L."/>
            <person name="Liu L."/>
            <person name="Liang L."/>
            <person name="Wang T."/>
            <person name="Zhang X."/>
        </authorList>
    </citation>
    <scope>NUCLEOTIDE SEQUENCE [LARGE SCALE GENOMIC DNA]</scope>
    <source>
        <strain evidence="3 4">JCM 19897</strain>
    </source>
</reference>
<dbReference type="SUPFAM" id="SSF46689">
    <property type="entry name" value="Homeodomain-like"/>
    <property type="match status" value="1"/>
</dbReference>
<dbReference type="OrthoDB" id="8453701at2"/>
<protein>
    <submittedName>
        <fullName evidence="3">Transcriptional regulator</fullName>
    </submittedName>
</protein>
<feature type="coiled-coil region" evidence="1">
    <location>
        <begin position="116"/>
        <end position="144"/>
    </location>
</feature>
<feature type="region of interest" description="Disordered" evidence="2">
    <location>
        <begin position="1"/>
        <end position="51"/>
    </location>
</feature>
<dbReference type="RefSeq" id="WP_106722738.1">
    <property type="nucleotide sequence ID" value="NZ_PXYL01000002.1"/>
</dbReference>
<evidence type="ECO:0000313" key="3">
    <source>
        <dbReference type="EMBL" id="PSJ63157.1"/>
    </source>
</evidence>
<dbReference type="InterPro" id="IPR002514">
    <property type="entry name" value="Transposase_8"/>
</dbReference>
<dbReference type="GO" id="GO:0003677">
    <property type="term" value="F:DNA binding"/>
    <property type="evidence" value="ECO:0007669"/>
    <property type="project" value="InterPro"/>
</dbReference>
<dbReference type="GO" id="GO:0006313">
    <property type="term" value="P:DNA transposition"/>
    <property type="evidence" value="ECO:0007669"/>
    <property type="project" value="InterPro"/>
</dbReference>
<evidence type="ECO:0000256" key="1">
    <source>
        <dbReference type="SAM" id="Coils"/>
    </source>
</evidence>
<evidence type="ECO:0000256" key="2">
    <source>
        <dbReference type="SAM" id="MobiDB-lite"/>
    </source>
</evidence>
<comment type="caution">
    <text evidence="3">The sequence shown here is derived from an EMBL/GenBank/DDBJ whole genome shotgun (WGS) entry which is preliminary data.</text>
</comment>
<organism evidence="3 4">
    <name type="scientific">Pseudaminobacter soli</name>
    <name type="common">ex Li et al. 2025</name>
    <dbReference type="NCBI Taxonomy" id="1295366"/>
    <lineage>
        <taxon>Bacteria</taxon>
        <taxon>Pseudomonadati</taxon>
        <taxon>Pseudomonadota</taxon>
        <taxon>Alphaproteobacteria</taxon>
        <taxon>Hyphomicrobiales</taxon>
        <taxon>Phyllobacteriaceae</taxon>
        <taxon>Pseudaminobacter</taxon>
    </lineage>
</organism>
<dbReference type="EMBL" id="PXYL01000002">
    <property type="protein sequence ID" value="PSJ63157.1"/>
    <property type="molecule type" value="Genomic_DNA"/>
</dbReference>
<keyword evidence="1" id="KW-0175">Coiled coil</keyword>
<evidence type="ECO:0000313" key="4">
    <source>
        <dbReference type="Proteomes" id="UP000240653"/>
    </source>
</evidence>
<accession>A0A2P7SL34</accession>
<dbReference type="InterPro" id="IPR009057">
    <property type="entry name" value="Homeodomain-like_sf"/>
</dbReference>